<reference evidence="3" key="2">
    <citation type="submission" date="2021-04" db="EMBL/GenBank/DDBJ databases">
        <authorList>
            <person name="Podell S."/>
        </authorList>
    </citation>
    <scope>NUCLEOTIDE SEQUENCE</scope>
    <source>
        <strain evidence="3">Hildebrandi</strain>
    </source>
</reference>
<gene>
    <name evidence="3" type="ORF">IV203_031334</name>
</gene>
<organism evidence="3 4">
    <name type="scientific">Nitzschia inconspicua</name>
    <dbReference type="NCBI Taxonomy" id="303405"/>
    <lineage>
        <taxon>Eukaryota</taxon>
        <taxon>Sar</taxon>
        <taxon>Stramenopiles</taxon>
        <taxon>Ochrophyta</taxon>
        <taxon>Bacillariophyta</taxon>
        <taxon>Bacillariophyceae</taxon>
        <taxon>Bacillariophycidae</taxon>
        <taxon>Bacillariales</taxon>
        <taxon>Bacillariaceae</taxon>
        <taxon>Nitzschia</taxon>
    </lineage>
</organism>
<name>A0A9K3Q2I7_9STRA</name>
<keyword evidence="2" id="KW-0472">Membrane</keyword>
<comment type="caution">
    <text evidence="3">The sequence shown here is derived from an EMBL/GenBank/DDBJ whole genome shotgun (WGS) entry which is preliminary data.</text>
</comment>
<keyword evidence="4" id="KW-1185">Reference proteome</keyword>
<feature type="compositionally biased region" description="Basic and acidic residues" evidence="1">
    <location>
        <begin position="526"/>
        <end position="546"/>
    </location>
</feature>
<sequence>MNRSQSGSMPTDFVSSSTHSSSARRRRSDLEQYPSWTPSSSSASLQRRDSFAVLSTPTTVKSKGIKKRKKHQQLIESFRDFLEELPDHHRHQQQQTQADDEIGNAITSLLNSDHRFRYQLACSGTDTTNNSGNDNAMQLRPLLSLRNWRRLQGFIYYIRHTLVHSNSLRDIPVVFKTCYRFLFWNVKPSMERFVVAFGGISILFLCGTTATVVVCSVWALKCTYLIGMLMLSILVDWEELSKLVPTPIRKAFSSFVHTASWADQILLFGKRYHGREWNKNEFELVYPANTAQSSQRGHFLWKMPPPTVQQIGPEHCTDPLILDRKEWGRDTAEHVAAIDFCYLVLKEDFVQNQYDKLRKAVFKTSRDVDVDATEVKDEKIRHSRRKRCSTDESSLSILRNRSSSSDLMHEDLEEKILGEHRSATTNPDNAFSPRLDNILQSYEDEDESIEGDQNSTVGSLEKSACSGSDTGGDMNWMDVGAEIGIKLLGSAAVQKVMTSHDTADKISTFKDRVESHLAATKGLEGMGREDSAVRSSFQEHERKDNESNELSPWTLPDRPNPISIPVHTMWTSASAAIVSAGSIETLDYQNLDLLDSRSDLKTFDEDSSNSLTHFRGIDINNRMPTAEDPEKENNSSLEASGMPYRQINQATERRSSDVNKQSIEMICIGADSKQVIIKPNTSKTVNPKRPLLLPGTKIVVPIFPIQAARIRKWQQSSSFQMGTVVSSKRLCIYKKNQMPRSGARTTNCLSITVKLDKCFLRDGEFAVLTLRVMDEWGPHFMPRHSKLPLGSCISTSFGIGVLVGWRVEDDCHIVRCLWQRRGPGSACAYLRRDAIHSTVEAAVGFDVDTTVGRGTVVAYTNGGPDFRSGRYFVSIKDEGRHFREVLELNRSDILVCESAQFIPIVEHIREAALYQLQLDFYRELLSEGDNEDLDDFDESKLMAKFSKHFVTIWKSFLRAIDEDDEFDEGMNAFIQSFITFLDQLDGPEKSESSHKRNLDTHVLISTTESSSMTSSKIPATSRQAPVEKPDSGFWLMDNMFGIFRGEQFGDNPLNLENTNNSECIEVECGPRRELGFDQTYKQAFAVIRILMRTITIAQAASVDEPDFKLGLSICYEFLLFVKTIIKVQKKNMNPESLVVWRRAWDEIVSVFGPVKERLTRIGEGIAERMEKQGRRAKVRLLRFVDIVVQDETLLQAIEQGDWGRCAEQIEYALSRAKIIDESSREHYHKTGLFIYNHFASANAQSKGAAARNNEKVARFLMFIQMMAAPRKAILRLFLNDSFLNFLERILVRVFSNQGSASRMLTIHSSNIQSLRQLRMLKDFTIAGKFWIPLLDAADEEFSWAVSTLPDSAKDFLSPLSSLFSLCVVQFHKIYNGDLTKDWLDFLMEDEAIKIVHEIDMKLILALQSFSRDVKETMLVLPYYPSIDDDILNLVDELNIDEFVKEASVALEDDGLLRQFVKEKATLAIERFLDYIPKLSIPVEKRDLPEGWTLTCRASDGGHLRLKDLVIKRENLTCQVMGGDTIFFPMMEGDDSDVVGSFSSTNTSSPIGSKMTHGVVAESSILDDIREIILNAQRFGCWQVGIGGVKHPASDKRAAAALQGLPISSVLNCAIDLWRNLEIDDDELLEIAIRDVSYQIQLQKQRDENGGENIEKESKVDFSPSNHFRASPTFMDLAPNDMLEPTIRRFNPRSDPTILYLEIKKLTFNLENFQFRIEKHESKRTIFDPVFEGTGSVLVKNVSVKFRVECLKEFKGKAGQEVGVPILQLSELDVSIEKVHLRVQDTGADWLLNKIVDGFGDKFTEIMSANLCEQVRNQMDEALHNLNQYFAANPNVILGLLDISLDDLEERVVWV</sequence>
<protein>
    <submittedName>
        <fullName evidence="3">Uncharacterized protein</fullName>
    </submittedName>
</protein>
<accession>A0A9K3Q2I7</accession>
<feature type="region of interest" description="Disordered" evidence="1">
    <location>
        <begin position="524"/>
        <end position="556"/>
    </location>
</feature>
<evidence type="ECO:0000256" key="2">
    <source>
        <dbReference type="SAM" id="Phobius"/>
    </source>
</evidence>
<dbReference type="EMBL" id="JAGRRH010000006">
    <property type="protein sequence ID" value="KAG7368591.1"/>
    <property type="molecule type" value="Genomic_DNA"/>
</dbReference>
<dbReference type="OrthoDB" id="161565at2759"/>
<feature type="region of interest" description="Disordered" evidence="1">
    <location>
        <begin position="620"/>
        <end position="643"/>
    </location>
</feature>
<evidence type="ECO:0000256" key="1">
    <source>
        <dbReference type="SAM" id="MobiDB-lite"/>
    </source>
</evidence>
<dbReference type="Proteomes" id="UP000693970">
    <property type="component" value="Unassembled WGS sequence"/>
</dbReference>
<keyword evidence="2" id="KW-1133">Transmembrane helix</keyword>
<feature type="region of interest" description="Disordered" evidence="1">
    <location>
        <begin position="446"/>
        <end position="471"/>
    </location>
</feature>
<evidence type="ECO:0000313" key="3">
    <source>
        <dbReference type="EMBL" id="KAG7368591.1"/>
    </source>
</evidence>
<evidence type="ECO:0000313" key="4">
    <source>
        <dbReference type="Proteomes" id="UP000693970"/>
    </source>
</evidence>
<keyword evidence="2" id="KW-0812">Transmembrane</keyword>
<feature type="transmembrane region" description="Helical" evidence="2">
    <location>
        <begin position="193"/>
        <end position="220"/>
    </location>
</feature>
<proteinExistence type="predicted"/>
<reference evidence="3" key="1">
    <citation type="journal article" date="2021" name="Sci. Rep.">
        <title>Diploid genomic architecture of Nitzschia inconspicua, an elite biomass production diatom.</title>
        <authorList>
            <person name="Oliver A."/>
            <person name="Podell S."/>
            <person name="Pinowska A."/>
            <person name="Traller J.C."/>
            <person name="Smith S.R."/>
            <person name="McClure R."/>
            <person name="Beliaev A."/>
            <person name="Bohutskyi P."/>
            <person name="Hill E.A."/>
            <person name="Rabines A."/>
            <person name="Zheng H."/>
            <person name="Allen L.Z."/>
            <person name="Kuo A."/>
            <person name="Grigoriev I.V."/>
            <person name="Allen A.E."/>
            <person name="Hazlebeck D."/>
            <person name="Allen E.E."/>
        </authorList>
    </citation>
    <scope>NUCLEOTIDE SEQUENCE</scope>
    <source>
        <strain evidence="3">Hildebrandi</strain>
    </source>
</reference>
<feature type="region of interest" description="Disordered" evidence="1">
    <location>
        <begin position="1"/>
        <end position="48"/>
    </location>
</feature>